<evidence type="ECO:0000256" key="1">
    <source>
        <dbReference type="ARBA" id="ARBA00008791"/>
    </source>
</evidence>
<dbReference type="InterPro" id="IPR006015">
    <property type="entry name" value="Universal_stress_UspA"/>
</dbReference>
<dbReference type="RefSeq" id="WP_013018687.1">
    <property type="nucleotide sequence ID" value="NC_013947.1"/>
</dbReference>
<sequence>MNENSPAPVVVGVDGSDDSPSTVILAAAYAADRQSPLRIVHARAWPTYTGNPPLLTPPVAPIEDEPTARLIVDNARDLVRGVHPDVNVTGHVIDGGPAVVLIDESRHATLVVVGSHGHGGLARRALGSTAMDVAARATCPVLVVRGEVTRNGPVVVGVDGRGTSKAAIDFAFAEARARSVPLRAVHAWHHSTNLVDTAESEADGRQRARSVLDEWLSDDRGNFGDVVVETVPVHQANPARALGEESAKASLVVLGSRMRGALRSRLLGSTGYAMVHTSQCPVVIVRSAT</sequence>
<evidence type="ECO:0000259" key="2">
    <source>
        <dbReference type="Pfam" id="PF00582"/>
    </source>
</evidence>
<proteinExistence type="inferred from homology"/>
<dbReference type="PANTHER" id="PTHR46268:SF6">
    <property type="entry name" value="UNIVERSAL STRESS PROTEIN UP12"/>
    <property type="match status" value="1"/>
</dbReference>
<dbReference type="EMBL" id="CP001778">
    <property type="protein sequence ID" value="ADD43116.1"/>
    <property type="molecule type" value="Genomic_DNA"/>
</dbReference>
<dbReference type="Pfam" id="PF00582">
    <property type="entry name" value="Usp"/>
    <property type="match status" value="2"/>
</dbReference>
<dbReference type="eggNOG" id="COG0589">
    <property type="taxonomic scope" value="Bacteria"/>
</dbReference>
<dbReference type="PRINTS" id="PR01438">
    <property type="entry name" value="UNVRSLSTRESS"/>
</dbReference>
<comment type="similarity">
    <text evidence="1">Belongs to the universal stress protein A family.</text>
</comment>
<dbReference type="KEGG" id="sna:Snas_3452"/>
<feature type="domain" description="UspA" evidence="2">
    <location>
        <begin position="9"/>
        <end position="145"/>
    </location>
</feature>
<evidence type="ECO:0000313" key="3">
    <source>
        <dbReference type="EMBL" id="ADD43116.1"/>
    </source>
</evidence>
<dbReference type="OrthoDB" id="3174546at2"/>
<dbReference type="HOGENOM" id="CLU_049301_2_3_11"/>
<gene>
    <name evidence="3" type="ordered locus">Snas_3452</name>
</gene>
<dbReference type="InterPro" id="IPR006016">
    <property type="entry name" value="UspA"/>
</dbReference>
<accession>D3PVK2</accession>
<evidence type="ECO:0000313" key="4">
    <source>
        <dbReference type="Proteomes" id="UP000000844"/>
    </source>
</evidence>
<keyword evidence="4" id="KW-1185">Reference proteome</keyword>
<dbReference type="InterPro" id="IPR014729">
    <property type="entry name" value="Rossmann-like_a/b/a_fold"/>
</dbReference>
<dbReference type="Gene3D" id="3.40.50.620">
    <property type="entry name" value="HUPs"/>
    <property type="match status" value="2"/>
</dbReference>
<dbReference type="Proteomes" id="UP000000844">
    <property type="component" value="Chromosome"/>
</dbReference>
<organism evidence="3 4">
    <name type="scientific">Stackebrandtia nassauensis (strain DSM 44728 / CIP 108903 / NRRL B-16338 / NBRC 102104 / LLR-40K-21)</name>
    <dbReference type="NCBI Taxonomy" id="446470"/>
    <lineage>
        <taxon>Bacteria</taxon>
        <taxon>Bacillati</taxon>
        <taxon>Actinomycetota</taxon>
        <taxon>Actinomycetes</taxon>
        <taxon>Glycomycetales</taxon>
        <taxon>Glycomycetaceae</taxon>
        <taxon>Stackebrandtia</taxon>
    </lineage>
</organism>
<dbReference type="SUPFAM" id="SSF52402">
    <property type="entry name" value="Adenine nucleotide alpha hydrolases-like"/>
    <property type="match status" value="2"/>
</dbReference>
<feature type="domain" description="UspA" evidence="2">
    <location>
        <begin position="153"/>
        <end position="286"/>
    </location>
</feature>
<name>D3PVK2_STANL</name>
<reference evidence="3 4" key="1">
    <citation type="journal article" date="2009" name="Stand. Genomic Sci.">
        <title>Complete genome sequence of Stackebrandtia nassauensis type strain (LLR-40K-21).</title>
        <authorList>
            <person name="Munk C."/>
            <person name="Lapidus A."/>
            <person name="Copeland A."/>
            <person name="Jando M."/>
            <person name="Mayilraj S."/>
            <person name="Glavina Del Rio T."/>
            <person name="Nolan M."/>
            <person name="Chen F."/>
            <person name="Lucas S."/>
            <person name="Tice H."/>
            <person name="Cheng J.F."/>
            <person name="Han C."/>
            <person name="Detter J.C."/>
            <person name="Bruce D."/>
            <person name="Goodwin L."/>
            <person name="Chain P."/>
            <person name="Pitluck S."/>
            <person name="Goker M."/>
            <person name="Ovchinikova G."/>
            <person name="Pati A."/>
            <person name="Ivanova N."/>
            <person name="Mavromatis K."/>
            <person name="Chen A."/>
            <person name="Palaniappan K."/>
            <person name="Land M."/>
            <person name="Hauser L."/>
            <person name="Chang Y.J."/>
            <person name="Jeffries C.D."/>
            <person name="Bristow J."/>
            <person name="Eisen J.A."/>
            <person name="Markowitz V."/>
            <person name="Hugenholtz P."/>
            <person name="Kyrpides N.C."/>
            <person name="Klenk H.P."/>
        </authorList>
    </citation>
    <scope>NUCLEOTIDE SEQUENCE [LARGE SCALE GENOMIC DNA]</scope>
    <source>
        <strain evidence="4">DSM 44728 / CIP 108903 / NRRL B-16338 / NBRC 102104 / LLR-40K-21</strain>
    </source>
</reference>
<dbReference type="STRING" id="446470.Snas_3452"/>
<dbReference type="AlphaFoldDB" id="D3PVK2"/>
<protein>
    <submittedName>
        <fullName evidence="3">UspA domain protein</fullName>
    </submittedName>
</protein>
<dbReference type="PANTHER" id="PTHR46268">
    <property type="entry name" value="STRESS RESPONSE PROTEIN NHAX"/>
    <property type="match status" value="1"/>
</dbReference>